<dbReference type="PANTHER" id="PTHR31793">
    <property type="entry name" value="4-HYDROXYBENZOYL-COA THIOESTERASE FAMILY MEMBER"/>
    <property type="match status" value="1"/>
</dbReference>
<dbReference type="Gene3D" id="3.10.129.10">
    <property type="entry name" value="Hotdog Thioesterase"/>
    <property type="match status" value="1"/>
</dbReference>
<accession>A0A239HKC5</accession>
<dbReference type="EMBL" id="FZOG01000005">
    <property type="protein sequence ID" value="SNS81605.1"/>
    <property type="molecule type" value="Genomic_DNA"/>
</dbReference>
<evidence type="ECO:0000313" key="2">
    <source>
        <dbReference type="Proteomes" id="UP000242915"/>
    </source>
</evidence>
<dbReference type="Pfam" id="PF13279">
    <property type="entry name" value="4HBT_2"/>
    <property type="match status" value="1"/>
</dbReference>
<keyword evidence="1" id="KW-0378">Hydrolase</keyword>
<organism evidence="1 2">
    <name type="scientific">Pseudomonas segetis</name>
    <dbReference type="NCBI Taxonomy" id="298908"/>
    <lineage>
        <taxon>Bacteria</taxon>
        <taxon>Pseudomonadati</taxon>
        <taxon>Pseudomonadota</taxon>
        <taxon>Gammaproteobacteria</taxon>
        <taxon>Pseudomonadales</taxon>
        <taxon>Pseudomonadaceae</taxon>
        <taxon>Pseudomonas</taxon>
    </lineage>
</organism>
<dbReference type="InterPro" id="IPR050563">
    <property type="entry name" value="4-hydroxybenzoyl-CoA_TE"/>
</dbReference>
<dbReference type="RefSeq" id="WP_141133431.1">
    <property type="nucleotide sequence ID" value="NZ_FZOG01000005.1"/>
</dbReference>
<name>A0A239HKC5_9PSED</name>
<sequence>MTENKHLLHKASIPVRWGDMDSYGHVNNTLYLQYLEEARVAWFECAGISLNSGTIAPVVLQTLHTYLKPVTHPATVKIELFLGAIGRSSLVLEHRLTTLEAPEITYGEGHCKLVWVDHGHNTSVPLPEHLRNQLSALSAGAAT</sequence>
<reference evidence="2" key="1">
    <citation type="submission" date="2017-06" db="EMBL/GenBank/DDBJ databases">
        <authorList>
            <person name="Varghese N."/>
            <person name="Submissions S."/>
        </authorList>
    </citation>
    <scope>NUCLEOTIDE SEQUENCE [LARGE SCALE GENOMIC DNA]</scope>
    <source>
        <strain evidence="2">CIP 108523</strain>
    </source>
</reference>
<dbReference type="GO" id="GO:0047617">
    <property type="term" value="F:fatty acyl-CoA hydrolase activity"/>
    <property type="evidence" value="ECO:0007669"/>
    <property type="project" value="TreeGrafter"/>
</dbReference>
<dbReference type="AlphaFoldDB" id="A0A239HKC5"/>
<dbReference type="Proteomes" id="UP000242915">
    <property type="component" value="Unassembled WGS sequence"/>
</dbReference>
<proteinExistence type="predicted"/>
<keyword evidence="2" id="KW-1185">Reference proteome</keyword>
<dbReference type="InterPro" id="IPR029069">
    <property type="entry name" value="HotDog_dom_sf"/>
</dbReference>
<gene>
    <name evidence="1" type="ORF">SAMN05216255_3431</name>
</gene>
<dbReference type="SUPFAM" id="SSF54637">
    <property type="entry name" value="Thioesterase/thiol ester dehydrase-isomerase"/>
    <property type="match status" value="1"/>
</dbReference>
<protein>
    <submittedName>
        <fullName evidence="1">Acyl-CoA thioester hydrolase</fullName>
    </submittedName>
</protein>
<dbReference type="PANTHER" id="PTHR31793:SF24">
    <property type="entry name" value="LONG-CHAIN ACYL-COA THIOESTERASE FADM"/>
    <property type="match status" value="1"/>
</dbReference>
<evidence type="ECO:0000313" key="1">
    <source>
        <dbReference type="EMBL" id="SNS81605.1"/>
    </source>
</evidence>
<dbReference type="CDD" id="cd00586">
    <property type="entry name" value="4HBT"/>
    <property type="match status" value="1"/>
</dbReference>